<keyword evidence="3 9" id="KW-0378">Hydrolase</keyword>
<dbReference type="FunFam" id="3.90.79.10:FF:000004">
    <property type="entry name" value="NADH pyrophosphatase"/>
    <property type="match status" value="1"/>
</dbReference>
<dbReference type="Gene3D" id="3.90.79.10">
    <property type="entry name" value="Nucleoside Triphosphate Pyrophosphohydrolase"/>
    <property type="match status" value="1"/>
</dbReference>
<feature type="binding site" evidence="9">
    <location>
        <position position="69"/>
    </location>
    <ligand>
        <name>substrate</name>
    </ligand>
</feature>
<dbReference type="OrthoDB" id="9791656at2"/>
<feature type="binding site" evidence="9">
    <location>
        <position position="241"/>
    </location>
    <ligand>
        <name>substrate</name>
    </ligand>
</feature>
<dbReference type="InterPro" id="IPR049734">
    <property type="entry name" value="NudC-like_C"/>
</dbReference>
<evidence type="ECO:0000256" key="2">
    <source>
        <dbReference type="ARBA" id="ARBA00022723"/>
    </source>
</evidence>
<feature type="short sequence motif" description="Nudix box" evidence="9">
    <location>
        <begin position="159"/>
        <end position="180"/>
    </location>
</feature>
<evidence type="ECO:0000313" key="12">
    <source>
        <dbReference type="Proteomes" id="UP000295719"/>
    </source>
</evidence>
<evidence type="ECO:0000256" key="9">
    <source>
        <dbReference type="HAMAP-Rule" id="MF_00297"/>
    </source>
</evidence>
<feature type="binding site" evidence="9">
    <location>
        <position position="219"/>
    </location>
    <ligand>
        <name>a divalent metal cation</name>
        <dbReference type="ChEBI" id="CHEBI:60240"/>
        <label>1</label>
    </ligand>
</feature>
<dbReference type="Pfam" id="PF00293">
    <property type="entry name" value="NUDIX"/>
    <property type="match status" value="1"/>
</dbReference>
<feature type="domain" description="Nudix hydrolase" evidence="10">
    <location>
        <begin position="125"/>
        <end position="248"/>
    </location>
</feature>
<dbReference type="GO" id="GO:0110153">
    <property type="term" value="F:RNA NAD-cap (NMN-forming) hydrolase activity"/>
    <property type="evidence" value="ECO:0007669"/>
    <property type="project" value="RHEA"/>
</dbReference>
<dbReference type="GO" id="GO:0008270">
    <property type="term" value="F:zinc ion binding"/>
    <property type="evidence" value="ECO:0007669"/>
    <property type="project" value="UniProtKB-UniRule"/>
</dbReference>
<dbReference type="EMBL" id="SMCR01000017">
    <property type="protein sequence ID" value="TCV91486.1"/>
    <property type="molecule type" value="Genomic_DNA"/>
</dbReference>
<dbReference type="GO" id="GO:0019677">
    <property type="term" value="P:NAD+ catabolic process"/>
    <property type="evidence" value="ECO:0007669"/>
    <property type="project" value="TreeGrafter"/>
</dbReference>
<evidence type="ECO:0000256" key="8">
    <source>
        <dbReference type="ARBA" id="ARBA00023679"/>
    </source>
</evidence>
<feature type="binding site" evidence="9">
    <location>
        <position position="111"/>
    </location>
    <ligand>
        <name>substrate</name>
    </ligand>
</feature>
<evidence type="ECO:0000256" key="7">
    <source>
        <dbReference type="ARBA" id="ARBA00023211"/>
    </source>
</evidence>
<evidence type="ECO:0000259" key="10">
    <source>
        <dbReference type="PROSITE" id="PS51462"/>
    </source>
</evidence>
<keyword evidence="2 9" id="KW-0479">Metal-binding</keyword>
<comment type="caution">
    <text evidence="11">The sequence shown here is derived from an EMBL/GenBank/DDBJ whole genome shotgun (WGS) entry which is preliminary data.</text>
</comment>
<dbReference type="CDD" id="cd03429">
    <property type="entry name" value="NUDIX_NADH_pyrophosphatase_Nudt13"/>
    <property type="match status" value="1"/>
</dbReference>
<feature type="binding site" evidence="9">
    <location>
        <position position="174"/>
    </location>
    <ligand>
        <name>a divalent metal cation</name>
        <dbReference type="ChEBI" id="CHEBI:60240"/>
        <label>3</label>
    </ligand>
</feature>
<comment type="catalytic activity">
    <reaction evidence="8">
        <text>a 5'-end NAD(+)-phospho-ribonucleoside in mRNA + H2O = a 5'-end phospho-adenosine-phospho-ribonucleoside in mRNA + beta-nicotinamide D-ribonucleotide + 2 H(+)</text>
        <dbReference type="Rhea" id="RHEA:60876"/>
        <dbReference type="Rhea" id="RHEA-COMP:15698"/>
        <dbReference type="Rhea" id="RHEA-COMP:15719"/>
        <dbReference type="ChEBI" id="CHEBI:14649"/>
        <dbReference type="ChEBI" id="CHEBI:15377"/>
        <dbReference type="ChEBI" id="CHEBI:15378"/>
        <dbReference type="ChEBI" id="CHEBI:144029"/>
        <dbReference type="ChEBI" id="CHEBI:144051"/>
    </reaction>
    <physiologicalReaction direction="left-to-right" evidence="8">
        <dbReference type="Rhea" id="RHEA:60877"/>
    </physiologicalReaction>
</comment>
<evidence type="ECO:0000256" key="5">
    <source>
        <dbReference type="ARBA" id="ARBA00022842"/>
    </source>
</evidence>
<sequence length="273" mass="30652">MGHELSGNEQGWWIVSHNGKLWLPDGALPRGTAAQYSLQGANGVQIGEWEQSAVWLVRQARPRDMGSVRQLIDEDAGLFQLAGKGVQLAEFYRSHRFCGYCGHPMRISRKEWACLCDHCHERYYPQIAPCIIVAIRRGDEILLARHQRHRGEIYTVLAGFAEVGETIEQTVVREVMEETQIQVTNVRYVTSQPWPFPHSLMMAFTADYAAGDIKIQLSELADAGWFRYDALPLLPPPGTVARRLIEDTVAVCRALNETADAHATIPSDQQGID</sequence>
<dbReference type="EC" id="3.6.1.22" evidence="9"/>
<keyword evidence="7 9" id="KW-0464">Manganese</keyword>
<dbReference type="Pfam" id="PF09297">
    <property type="entry name" value="Zn_ribbon_NUD"/>
    <property type="match status" value="1"/>
</dbReference>
<keyword evidence="6 9" id="KW-0520">NAD</keyword>
<feature type="binding site" evidence="9">
    <location>
        <position position="174"/>
    </location>
    <ligand>
        <name>a divalent metal cation</name>
        <dbReference type="ChEBI" id="CHEBI:60240"/>
        <label>2</label>
    </ligand>
</feature>
<evidence type="ECO:0000313" key="11">
    <source>
        <dbReference type="EMBL" id="TCV91486.1"/>
    </source>
</evidence>
<evidence type="ECO:0000256" key="1">
    <source>
        <dbReference type="ARBA" id="ARBA00009595"/>
    </source>
</evidence>
<dbReference type="NCBIfam" id="NF001299">
    <property type="entry name" value="PRK00241.1"/>
    <property type="match status" value="1"/>
</dbReference>
<dbReference type="InterPro" id="IPR000086">
    <property type="entry name" value="NUDIX_hydrolase_dom"/>
</dbReference>
<dbReference type="GO" id="GO:0035529">
    <property type="term" value="F:NADH pyrophosphatase activity"/>
    <property type="evidence" value="ECO:0007669"/>
    <property type="project" value="TreeGrafter"/>
</dbReference>
<dbReference type="FunFam" id="3.90.79.20:FF:000001">
    <property type="entry name" value="NADH pyrophosphatase"/>
    <property type="match status" value="1"/>
</dbReference>
<dbReference type="PANTHER" id="PTHR42904">
    <property type="entry name" value="NUDIX HYDROLASE, NUDC SUBFAMILY"/>
    <property type="match status" value="1"/>
</dbReference>
<dbReference type="PROSITE" id="PS51462">
    <property type="entry name" value="NUDIX"/>
    <property type="match status" value="1"/>
</dbReference>
<feature type="binding site" evidence="9">
    <location>
        <position position="158"/>
    </location>
    <ligand>
        <name>a divalent metal cation</name>
        <dbReference type="ChEBI" id="CHEBI:60240"/>
        <label>1</label>
    </ligand>
</feature>
<dbReference type="Proteomes" id="UP000295719">
    <property type="component" value="Unassembled WGS sequence"/>
</dbReference>
<dbReference type="InterPro" id="IPR050241">
    <property type="entry name" value="NAD-cap_RNA_hydrolase_NudC"/>
</dbReference>
<gene>
    <name evidence="9" type="primary">nudC</name>
    <name evidence="11" type="ORF">EDC52_1179</name>
</gene>
<dbReference type="GO" id="GO:0006742">
    <property type="term" value="P:NADP+ catabolic process"/>
    <property type="evidence" value="ECO:0007669"/>
    <property type="project" value="TreeGrafter"/>
</dbReference>
<dbReference type="EC" id="3.6.1.-" evidence="9"/>
<dbReference type="GO" id="GO:0000287">
    <property type="term" value="F:magnesium ion binding"/>
    <property type="evidence" value="ECO:0007669"/>
    <property type="project" value="UniProtKB-UniRule"/>
</dbReference>
<dbReference type="PANTHER" id="PTHR42904:SF6">
    <property type="entry name" value="NAD-CAPPED RNA HYDROLASE NUDT12"/>
    <property type="match status" value="1"/>
</dbReference>
<feature type="binding site" evidence="9">
    <location>
        <position position="219"/>
    </location>
    <ligand>
        <name>a divalent metal cation</name>
        <dbReference type="ChEBI" id="CHEBI:60240"/>
        <label>3</label>
    </ligand>
</feature>
<feature type="binding site" evidence="9">
    <location>
        <position position="178"/>
    </location>
    <ligand>
        <name>a divalent metal cation</name>
        <dbReference type="ChEBI" id="CHEBI:60240"/>
        <label>3</label>
    </ligand>
</feature>
<evidence type="ECO:0000256" key="4">
    <source>
        <dbReference type="ARBA" id="ARBA00022833"/>
    </source>
</evidence>
<organism evidence="11 12">
    <name type="scientific">Biostraticola tofi</name>
    <dbReference type="NCBI Taxonomy" id="466109"/>
    <lineage>
        <taxon>Bacteria</taxon>
        <taxon>Pseudomonadati</taxon>
        <taxon>Pseudomonadota</taxon>
        <taxon>Gammaproteobacteria</taxon>
        <taxon>Enterobacterales</taxon>
        <taxon>Bruguierivoracaceae</taxon>
        <taxon>Biostraticola</taxon>
    </lineage>
</organism>
<comment type="caution">
    <text evidence="9">Lacks conserved residue(s) required for the propagation of feature annotation.</text>
</comment>
<proteinExistence type="inferred from homology"/>
<keyword evidence="4 9" id="KW-0862">Zinc</keyword>
<feature type="binding site" evidence="9">
    <location>
        <position position="124"/>
    </location>
    <ligand>
        <name>substrate</name>
    </ligand>
</feature>
<comment type="catalytic activity">
    <reaction evidence="9">
        <text>NAD(+) + H2O = beta-nicotinamide D-ribonucleotide + AMP + 2 H(+)</text>
        <dbReference type="Rhea" id="RHEA:11800"/>
        <dbReference type="ChEBI" id="CHEBI:14649"/>
        <dbReference type="ChEBI" id="CHEBI:15377"/>
        <dbReference type="ChEBI" id="CHEBI:15378"/>
        <dbReference type="ChEBI" id="CHEBI:57540"/>
        <dbReference type="ChEBI" id="CHEBI:456215"/>
        <dbReference type="EC" id="3.6.1.22"/>
    </reaction>
</comment>
<dbReference type="GO" id="GO:0030145">
    <property type="term" value="F:manganese ion binding"/>
    <property type="evidence" value="ECO:0007669"/>
    <property type="project" value="UniProtKB-UniRule"/>
</dbReference>
<keyword evidence="5 9" id="KW-0460">Magnesium</keyword>
<dbReference type="InterPro" id="IPR022925">
    <property type="entry name" value="RNA_Hydrolase_NudC"/>
</dbReference>
<dbReference type="GO" id="GO:0000210">
    <property type="term" value="F:NAD+ diphosphatase activity"/>
    <property type="evidence" value="ECO:0007669"/>
    <property type="project" value="UniProtKB-UniRule"/>
</dbReference>
<dbReference type="Gene3D" id="3.90.79.20">
    <property type="match status" value="1"/>
</dbReference>
<comment type="catalytic activity">
    <reaction evidence="9">
        <text>NADH + H2O = reduced beta-nicotinamide D-ribonucleotide + AMP + 2 H(+)</text>
        <dbReference type="Rhea" id="RHEA:48868"/>
        <dbReference type="ChEBI" id="CHEBI:15377"/>
        <dbReference type="ChEBI" id="CHEBI:15378"/>
        <dbReference type="ChEBI" id="CHEBI:57945"/>
        <dbReference type="ChEBI" id="CHEBI:90832"/>
        <dbReference type="ChEBI" id="CHEBI:456215"/>
        <dbReference type="EC" id="3.6.1.22"/>
    </reaction>
</comment>
<feature type="binding site" evidence="9">
    <location>
        <position position="101"/>
    </location>
    <ligand>
        <name>Zn(2+)</name>
        <dbReference type="ChEBI" id="CHEBI:29105"/>
    </ligand>
</feature>
<comment type="cofactor">
    <cofactor evidence="9">
        <name>Mg(2+)</name>
        <dbReference type="ChEBI" id="CHEBI:18420"/>
    </cofactor>
    <cofactor evidence="9">
        <name>Mn(2+)</name>
        <dbReference type="ChEBI" id="CHEBI:29035"/>
    </cofactor>
    <text evidence="9">Divalent metal cations. Mg(2+) or Mn(2+).</text>
</comment>
<reference evidence="11 12" key="1">
    <citation type="submission" date="2019-03" db="EMBL/GenBank/DDBJ databases">
        <title>Genomic Encyclopedia of Type Strains, Phase IV (KMG-IV): sequencing the most valuable type-strain genomes for metagenomic binning, comparative biology and taxonomic classification.</title>
        <authorList>
            <person name="Goeker M."/>
        </authorList>
    </citation>
    <scope>NUCLEOTIDE SEQUENCE [LARGE SCALE GENOMIC DNA]</scope>
    <source>
        <strain evidence="11 12">DSM 19580</strain>
    </source>
</reference>
<comment type="subunit">
    <text evidence="9">Homodimer.</text>
</comment>
<dbReference type="SUPFAM" id="SSF55811">
    <property type="entry name" value="Nudix"/>
    <property type="match status" value="2"/>
</dbReference>
<dbReference type="GO" id="GO:0005829">
    <property type="term" value="C:cytosol"/>
    <property type="evidence" value="ECO:0007669"/>
    <property type="project" value="TreeGrafter"/>
</dbReference>
<dbReference type="AlphaFoldDB" id="A0A4R3YH10"/>
<feature type="binding site" evidence="9">
    <location>
        <position position="98"/>
    </location>
    <ligand>
        <name>Zn(2+)</name>
        <dbReference type="ChEBI" id="CHEBI:29105"/>
    </ligand>
</feature>
<dbReference type="InterPro" id="IPR015376">
    <property type="entry name" value="Znr_NADH_PPase"/>
</dbReference>
<comment type="function">
    <text evidence="9">mRNA decapping enzyme that specifically removes the nicotinamide adenine dinucleotide (NAD) cap from a subset of mRNAs by hydrolyzing the diphosphate linkage to produce nicotinamide mononucleotide (NMN) and 5' monophosphate mRNA. The NAD-cap is present at the 5'-end of some mRNAs and stabilizes RNA against 5'-processing. Has preference for mRNAs with a 5'-end purine. Catalyzes the hydrolysis of a broad range of dinucleotide pyrophosphates.</text>
</comment>
<comment type="similarity">
    <text evidence="1 9">Belongs to the Nudix hydrolase family. NudC subfamily.</text>
</comment>
<accession>A0A4R3YH10</accession>
<feature type="binding site" evidence="9">
    <location>
        <position position="178"/>
    </location>
    <ligand>
        <name>a divalent metal cation</name>
        <dbReference type="ChEBI" id="CHEBI:60240"/>
        <label>1</label>
    </ligand>
</feature>
<name>A0A4R3YH10_9GAMM</name>
<dbReference type="RefSeq" id="WP_131867828.1">
    <property type="nucleotide sequence ID" value="NZ_SMCR01000017.1"/>
</dbReference>
<keyword evidence="12" id="KW-1185">Reference proteome</keyword>
<feature type="binding site" evidence="9">
    <location>
        <begin position="192"/>
        <end position="199"/>
    </location>
    <ligand>
        <name>substrate</name>
    </ligand>
</feature>
<dbReference type="InterPro" id="IPR015797">
    <property type="entry name" value="NUDIX_hydrolase-like_dom_sf"/>
</dbReference>
<dbReference type="HAMAP" id="MF_00297">
    <property type="entry name" value="Nudix_NudC"/>
    <property type="match status" value="1"/>
</dbReference>
<comment type="cofactor">
    <cofactor evidence="9">
        <name>Zn(2+)</name>
        <dbReference type="ChEBI" id="CHEBI:29105"/>
    </cofactor>
    <text evidence="9">Binds 1 zinc ion per subunit.</text>
</comment>
<evidence type="ECO:0000256" key="3">
    <source>
        <dbReference type="ARBA" id="ARBA00022801"/>
    </source>
</evidence>
<protein>
    <recommendedName>
        <fullName evidence="9">NAD-capped RNA hydrolase NudC</fullName>
        <shortName evidence="9">DeNADding enzyme NudC</shortName>
        <ecNumber evidence="9">3.6.1.-</ecNumber>
    </recommendedName>
    <alternativeName>
        <fullName evidence="9">NADH pyrophosphatase</fullName>
        <ecNumber evidence="9">3.6.1.22</ecNumber>
    </alternativeName>
</protein>
<feature type="binding site" evidence="9">
    <location>
        <position position="119"/>
    </location>
    <ligand>
        <name>Zn(2+)</name>
        <dbReference type="ChEBI" id="CHEBI:29105"/>
    </ligand>
</feature>
<feature type="binding site" evidence="9">
    <location>
        <position position="116"/>
    </location>
    <ligand>
        <name>Zn(2+)</name>
        <dbReference type="ChEBI" id="CHEBI:29105"/>
    </ligand>
</feature>
<evidence type="ECO:0000256" key="6">
    <source>
        <dbReference type="ARBA" id="ARBA00023027"/>
    </source>
</evidence>